<reference evidence="7 8" key="1">
    <citation type="submission" date="2015-09" db="EMBL/GenBank/DDBJ databases">
        <title>Sorangium comparison.</title>
        <authorList>
            <person name="Zaburannyi N."/>
            <person name="Bunk B."/>
            <person name="Overmann J."/>
            <person name="Mueller R."/>
        </authorList>
    </citation>
    <scope>NUCLEOTIDE SEQUENCE [LARGE SCALE GENOMIC DNA]</scope>
    <source>
        <strain evidence="7 8">So ce26</strain>
    </source>
</reference>
<organism evidence="7 8">
    <name type="scientific">Sorangium cellulosum</name>
    <name type="common">Polyangium cellulosum</name>
    <dbReference type="NCBI Taxonomy" id="56"/>
    <lineage>
        <taxon>Bacteria</taxon>
        <taxon>Pseudomonadati</taxon>
        <taxon>Myxococcota</taxon>
        <taxon>Polyangia</taxon>
        <taxon>Polyangiales</taxon>
        <taxon>Polyangiaceae</taxon>
        <taxon>Sorangium</taxon>
    </lineage>
</organism>
<dbReference type="InterPro" id="IPR015943">
    <property type="entry name" value="WD40/YVTN_repeat-like_dom_sf"/>
</dbReference>
<dbReference type="SUPFAM" id="SSF52540">
    <property type="entry name" value="P-loop containing nucleoside triphosphate hydrolases"/>
    <property type="match status" value="1"/>
</dbReference>
<dbReference type="InterPro" id="IPR036322">
    <property type="entry name" value="WD40_repeat_dom_sf"/>
</dbReference>
<dbReference type="Pfam" id="PF20703">
    <property type="entry name" value="nSTAND1"/>
    <property type="match status" value="1"/>
</dbReference>
<feature type="repeat" description="WD" evidence="3">
    <location>
        <begin position="1333"/>
        <end position="1374"/>
    </location>
</feature>
<sequence length="1538" mass="164762">MTSEGGGAVLEITLELARADETGDPYAFRFSDQRYILRREGGAFEEGSLAWSTGLLDDLHRAQRRRPDRAAMQRIGEQLRAFLAATSWRAEEVRIEQALAEGGRVGIAIRSAAAELYALPWELVGRRATGQHLGELPSVLLRYEWPDTKTAPRAPDPPPEHGRILFAWSAAGGNVPAKEHLDAIRRAAKAGYYPFDEDRCVIPHASLQRLQQALRASGPPVHVVHLLCHGGRVPSDTEAYGLVLDGPADGGGPEIVDAGALRQALAEHAGSIRLVVIAACQGADPGAIGGHLGSVAQALHRIGIPAVIASRFPLSAAGSIALADALHATLLGGLGSLEDAFLAARQRLAEQPQESDWASLQLYARRDDGQDRRPLLVRPYRGLQAFGPEHRRLFFGREREVERLAGALRGGKRLLAVVGASGSGKSSLVMAGLAPLMQTAEPETGKPETGSFRVASLRPGDAPCRALADAMAELARAAGVDLGAARAAGAGALREEIERRPEALAEAAGVILSALPGAPRLLLVVDQLEEIFTQGSRRQEAAAFVRALLRATEGDGGRVHVVLTLRADFLGRCLEHDRALAERIRDAMAIVLPMAEHELRAAILRPAERVGLRFEDGLVDAMLEALRADVLPGADGGPGAGDGPGAASLPLLQFALEALWERRRGAMFTWDAWRAIGGLRGAITRRADSMLAQYASDEERAIVRDVFERLVHLGEGTADARRYAPWEEIEATADRDPRALVDRWIRARLLVADEAEVWLAHEALISEWATLRGWINERREALRTRQDLNDDARRWAAEGRSADGLWRGGRLERALELRDTKRMPLSEDERAFLAAAEARRAEELARERAAVEQELARQRTARRRLAWLTAAATLVALVTAALGLSTWWQKQVALKAQADAERAAREARTQSLMAGARGHVARGDFDRAAQLLAAEDAVRAKDWHELARAVLDQVTLLRTHRGHEREVVRVGFSPDGQRIVSASEDGTARIWRTDGGGEPVVLAGHGGPVHTAAFSPDGARIVTASEDGTARVWRADGKGEPILLEQPGREVDSAEFSPDGAHVLVGTGEAAVVWRADGNGAPVVLETRHAQIKTPAFSPDGTRVATGSADRTVKVWHTGPGEPVRLCDRYQGSAMSAALSPDGTRALTWGVTRVEVWSIDATRRPVVLQVRNLGSAAFSPDGTRILTASDGEGAAIWGADGKGEPLSLKGHERRVARAAFSPDGARVATAGIEGTARISAASGEGEVIALKGHGHPVDHVAWSPDGARVLTLSNRTARVWKADGTAEPVVLRATLHEVLQAAFSPDGSRVVTASDDKTARIWSADGKREPVVLEGHAGPVHFAAFSPDGSRVVTTSDDGTARIWSADGKGELAVLERRAGPVRFAAFSPDGSRVVTGSSDGTVRVWDAADAKAEPMLLAGHKAPVVFAQFSLDGSRVLTASEDPRTHLAPAGMKPTGGAPTTGMLLRAATEESAPRLWDLDIPRLQRRLRAVSLDCLPPAMRQIYLGEAPAEAEARHHVCQREADRALPGAPAGAGER</sequence>
<feature type="domain" description="Novel STAND NTPase 1" evidence="6">
    <location>
        <begin position="379"/>
        <end position="802"/>
    </location>
</feature>
<evidence type="ECO:0000256" key="4">
    <source>
        <dbReference type="SAM" id="Coils"/>
    </source>
</evidence>
<evidence type="ECO:0000256" key="2">
    <source>
        <dbReference type="ARBA" id="ARBA00022737"/>
    </source>
</evidence>
<dbReference type="SUPFAM" id="SSF50978">
    <property type="entry name" value="WD40 repeat-like"/>
    <property type="match status" value="2"/>
</dbReference>
<dbReference type="SMART" id="SM00320">
    <property type="entry name" value="WD40"/>
    <property type="match status" value="12"/>
</dbReference>
<dbReference type="InterPro" id="IPR027417">
    <property type="entry name" value="P-loop_NTPase"/>
</dbReference>
<dbReference type="Proteomes" id="UP000238348">
    <property type="component" value="Chromosome"/>
</dbReference>
<dbReference type="Pfam" id="PF12770">
    <property type="entry name" value="CHAT"/>
    <property type="match status" value="1"/>
</dbReference>
<dbReference type="EMBL" id="CP012673">
    <property type="protein sequence ID" value="AUX42426.1"/>
    <property type="molecule type" value="Genomic_DNA"/>
</dbReference>
<feature type="coiled-coil region" evidence="4">
    <location>
        <begin position="834"/>
        <end position="861"/>
    </location>
</feature>
<dbReference type="PROSITE" id="PS50082">
    <property type="entry name" value="WD_REPEATS_2"/>
    <property type="match status" value="7"/>
</dbReference>
<dbReference type="InterPro" id="IPR049052">
    <property type="entry name" value="nSTAND1"/>
</dbReference>
<keyword evidence="2" id="KW-0677">Repeat</keyword>
<feature type="repeat" description="WD" evidence="3">
    <location>
        <begin position="1375"/>
        <end position="1416"/>
    </location>
</feature>
<evidence type="ECO:0000256" key="1">
    <source>
        <dbReference type="ARBA" id="ARBA00022574"/>
    </source>
</evidence>
<accession>A0A2L0ESZ5</accession>
<dbReference type="InterPro" id="IPR001680">
    <property type="entry name" value="WD40_rpt"/>
</dbReference>
<dbReference type="Gene3D" id="2.130.10.10">
    <property type="entry name" value="YVTN repeat-like/Quinoprotein amine dehydrogenase"/>
    <property type="match status" value="3"/>
</dbReference>
<evidence type="ECO:0000256" key="3">
    <source>
        <dbReference type="PROSITE-ProRule" id="PRU00221"/>
    </source>
</evidence>
<dbReference type="InterPro" id="IPR020472">
    <property type="entry name" value="WD40_PAC1"/>
</dbReference>
<dbReference type="Gene3D" id="3.40.50.300">
    <property type="entry name" value="P-loop containing nucleotide triphosphate hydrolases"/>
    <property type="match status" value="1"/>
</dbReference>
<evidence type="ECO:0000259" key="5">
    <source>
        <dbReference type="Pfam" id="PF12770"/>
    </source>
</evidence>
<gene>
    <name evidence="7" type="ORF">SOCE26_038580</name>
</gene>
<protein>
    <submittedName>
        <fullName evidence="7">Uncharacterized protein</fullName>
    </submittedName>
</protein>
<feature type="repeat" description="WD" evidence="3">
    <location>
        <begin position="1208"/>
        <end position="1238"/>
    </location>
</feature>
<dbReference type="PANTHER" id="PTHR19879">
    <property type="entry name" value="TRANSCRIPTION INITIATION FACTOR TFIID"/>
    <property type="match status" value="1"/>
</dbReference>
<dbReference type="PROSITE" id="PS50294">
    <property type="entry name" value="WD_REPEATS_REGION"/>
    <property type="match status" value="6"/>
</dbReference>
<dbReference type="OrthoDB" id="9765809at2"/>
<feature type="repeat" description="WD" evidence="3">
    <location>
        <begin position="1002"/>
        <end position="1033"/>
    </location>
</feature>
<evidence type="ECO:0000259" key="6">
    <source>
        <dbReference type="Pfam" id="PF20703"/>
    </source>
</evidence>
<keyword evidence="1 3" id="KW-0853">WD repeat</keyword>
<feature type="repeat" description="WD" evidence="3">
    <location>
        <begin position="960"/>
        <end position="991"/>
    </location>
</feature>
<name>A0A2L0ESZ5_SORCE</name>
<dbReference type="Pfam" id="PF00400">
    <property type="entry name" value="WD40"/>
    <property type="match status" value="8"/>
</dbReference>
<dbReference type="InterPro" id="IPR024983">
    <property type="entry name" value="CHAT_dom"/>
</dbReference>
<proteinExistence type="predicted"/>
<feature type="repeat" description="WD" evidence="3">
    <location>
        <begin position="1291"/>
        <end position="1323"/>
    </location>
</feature>
<dbReference type="CDD" id="cd00200">
    <property type="entry name" value="WD40"/>
    <property type="match status" value="2"/>
</dbReference>
<dbReference type="PANTHER" id="PTHR19879:SF9">
    <property type="entry name" value="TRANSCRIPTION INITIATION FACTOR TFIID SUBUNIT 5"/>
    <property type="match status" value="1"/>
</dbReference>
<keyword evidence="4" id="KW-0175">Coiled coil</keyword>
<evidence type="ECO:0000313" key="8">
    <source>
        <dbReference type="Proteomes" id="UP000238348"/>
    </source>
</evidence>
<feature type="domain" description="CHAT" evidence="5">
    <location>
        <begin position="113"/>
        <end position="363"/>
    </location>
</feature>
<dbReference type="PRINTS" id="PR00320">
    <property type="entry name" value="GPROTEINBRPT"/>
</dbReference>
<feature type="repeat" description="WD" evidence="3">
    <location>
        <begin position="1085"/>
        <end position="1126"/>
    </location>
</feature>
<evidence type="ECO:0000313" key="7">
    <source>
        <dbReference type="EMBL" id="AUX42426.1"/>
    </source>
</evidence>
<dbReference type="RefSeq" id="WP_104981244.1">
    <property type="nucleotide sequence ID" value="NZ_CP012673.1"/>
</dbReference>